<feature type="region of interest" description="Disordered" evidence="1">
    <location>
        <begin position="42"/>
        <end position="64"/>
    </location>
</feature>
<feature type="compositionally biased region" description="Polar residues" evidence="1">
    <location>
        <begin position="204"/>
        <end position="221"/>
    </location>
</feature>
<feature type="region of interest" description="Disordered" evidence="1">
    <location>
        <begin position="287"/>
        <end position="326"/>
    </location>
</feature>
<dbReference type="VEuPathDB" id="FungiDB:MELLADRAFT_61150"/>
<sequence>MESEATQSNNSIPAPPPIILPGPTLELMNKYVKGFSPQHGYHISIGRSSVQKKQRSKDPTKESKSLKINCPFTLKARYNSTDQTWTLVHVNITHNHQPNADIKLQSTNTPQILTLPTSQPSTASHNDLNAKLALRTLGCADIQPKSPTCELTPSSTSEPTVNSFIKICHSRLLGMTVEHQKELMHQIDSLFRQIHTSEPNTAIDIDTNNKQVNNAEDTPTRQFVGPPNHPSPLVGSKSESDKHISPGSLSHVPVEHTIPHSTHTSIDHNKSPEEVSATMITTMKRTEVSHPDHASVSNPPDWSGTASLSSKNLRSTKGKGRYDQKDSEESISLFQIQYSLFLNLTDHISILYNKTTKFFVSAFSVLN</sequence>
<dbReference type="GO" id="GO:0000981">
    <property type="term" value="F:DNA-binding transcription factor activity, RNA polymerase II-specific"/>
    <property type="evidence" value="ECO:0007669"/>
    <property type="project" value="InterPro"/>
</dbReference>
<dbReference type="RefSeq" id="XP_007407183.1">
    <property type="nucleotide sequence ID" value="XM_007407121.1"/>
</dbReference>
<reference evidence="3" key="1">
    <citation type="journal article" date="2011" name="Proc. Natl. Acad. Sci. U.S.A.">
        <title>Obligate biotrophy features unraveled by the genomic analysis of rust fungi.</title>
        <authorList>
            <person name="Duplessis S."/>
            <person name="Cuomo C.A."/>
            <person name="Lin Y.-C."/>
            <person name="Aerts A."/>
            <person name="Tisserant E."/>
            <person name="Veneault-Fourrey C."/>
            <person name="Joly D.L."/>
            <person name="Hacquard S."/>
            <person name="Amselem J."/>
            <person name="Cantarel B.L."/>
            <person name="Chiu R."/>
            <person name="Coutinho P.M."/>
            <person name="Feau N."/>
            <person name="Field M."/>
            <person name="Frey P."/>
            <person name="Gelhaye E."/>
            <person name="Goldberg J."/>
            <person name="Grabherr M.G."/>
            <person name="Kodira C.D."/>
            <person name="Kohler A."/>
            <person name="Kuees U."/>
            <person name="Lindquist E.A."/>
            <person name="Lucas S.M."/>
            <person name="Mago R."/>
            <person name="Mauceli E."/>
            <person name="Morin E."/>
            <person name="Murat C."/>
            <person name="Pangilinan J.L."/>
            <person name="Park R."/>
            <person name="Pearson M."/>
            <person name="Quesneville H."/>
            <person name="Rouhier N."/>
            <person name="Sakthikumar S."/>
            <person name="Salamov A.A."/>
            <person name="Schmutz J."/>
            <person name="Selles B."/>
            <person name="Shapiro H."/>
            <person name="Tanguay P."/>
            <person name="Tuskan G.A."/>
            <person name="Henrissat B."/>
            <person name="Van de Peer Y."/>
            <person name="Rouze P."/>
            <person name="Ellis J.G."/>
            <person name="Dodds P.N."/>
            <person name="Schein J.E."/>
            <person name="Zhong S."/>
            <person name="Hamelin R.C."/>
            <person name="Grigoriev I.V."/>
            <person name="Szabo L.J."/>
            <person name="Martin F."/>
        </authorList>
    </citation>
    <scope>NUCLEOTIDE SEQUENCE [LARGE SCALE GENOMIC DNA]</scope>
    <source>
        <strain evidence="3">98AG31 / pathotype 3-4-7</strain>
    </source>
</reference>
<accession>F4RDT1</accession>
<dbReference type="EMBL" id="GL883097">
    <property type="protein sequence ID" value="EGG09456.1"/>
    <property type="molecule type" value="Genomic_DNA"/>
</dbReference>
<dbReference type="KEGG" id="mlr:MELLADRAFT_61150"/>
<dbReference type="InParanoid" id="F4RDT1"/>
<organism evidence="3">
    <name type="scientific">Melampsora larici-populina (strain 98AG31 / pathotype 3-4-7)</name>
    <name type="common">Poplar leaf rust fungus</name>
    <dbReference type="NCBI Taxonomy" id="747676"/>
    <lineage>
        <taxon>Eukaryota</taxon>
        <taxon>Fungi</taxon>
        <taxon>Dikarya</taxon>
        <taxon>Basidiomycota</taxon>
        <taxon>Pucciniomycotina</taxon>
        <taxon>Pucciniomycetes</taxon>
        <taxon>Pucciniales</taxon>
        <taxon>Melampsoraceae</taxon>
        <taxon>Melampsora</taxon>
    </lineage>
</organism>
<dbReference type="GeneID" id="18929679"/>
<protein>
    <recommendedName>
        <fullName evidence="4">FAR1 domain-containing protein</fullName>
    </recommendedName>
</protein>
<dbReference type="Proteomes" id="UP000001072">
    <property type="component" value="Unassembled WGS sequence"/>
</dbReference>
<feature type="compositionally biased region" description="Polar residues" evidence="1">
    <location>
        <begin position="295"/>
        <end position="313"/>
    </location>
</feature>
<feature type="region of interest" description="Disordered" evidence="1">
    <location>
        <begin position="204"/>
        <end position="253"/>
    </location>
</feature>
<evidence type="ECO:0000256" key="1">
    <source>
        <dbReference type="SAM" id="MobiDB-lite"/>
    </source>
</evidence>
<dbReference type="HOGENOM" id="CLU_754551_0_0_1"/>
<keyword evidence="3" id="KW-1185">Reference proteome</keyword>
<dbReference type="InterPro" id="IPR014842">
    <property type="entry name" value="AFT"/>
</dbReference>
<evidence type="ECO:0000313" key="2">
    <source>
        <dbReference type="EMBL" id="EGG09456.1"/>
    </source>
</evidence>
<dbReference type="GO" id="GO:0010106">
    <property type="term" value="P:cellular response to iron ion starvation"/>
    <property type="evidence" value="ECO:0007669"/>
    <property type="project" value="InterPro"/>
</dbReference>
<dbReference type="GO" id="GO:0045944">
    <property type="term" value="P:positive regulation of transcription by RNA polymerase II"/>
    <property type="evidence" value="ECO:0007669"/>
    <property type="project" value="InterPro"/>
</dbReference>
<dbReference type="Pfam" id="PF08731">
    <property type="entry name" value="AFT"/>
    <property type="match status" value="1"/>
</dbReference>
<dbReference type="AlphaFoldDB" id="F4RDT1"/>
<evidence type="ECO:0000313" key="3">
    <source>
        <dbReference type="Proteomes" id="UP000001072"/>
    </source>
</evidence>
<evidence type="ECO:0008006" key="4">
    <source>
        <dbReference type="Google" id="ProtNLM"/>
    </source>
</evidence>
<name>F4RDT1_MELLP</name>
<gene>
    <name evidence="2" type="ORF">MELLADRAFT_61150</name>
</gene>
<dbReference type="STRING" id="747676.F4RDT1"/>
<proteinExistence type="predicted"/>